<name>A0AAD8ZX21_9TELE</name>
<evidence type="ECO:0000256" key="3">
    <source>
        <dbReference type="SAM" id="MobiDB-lite"/>
    </source>
</evidence>
<dbReference type="PANTHER" id="PTHR46618:SF1">
    <property type="entry name" value="ARMADILLO REPEAT-CONTAINING PROTEIN 3"/>
    <property type="match status" value="1"/>
</dbReference>
<evidence type="ECO:0000256" key="1">
    <source>
        <dbReference type="ARBA" id="ARBA00022737"/>
    </source>
</evidence>
<evidence type="ECO:0000259" key="4">
    <source>
        <dbReference type="Pfam" id="PF14381"/>
    </source>
</evidence>
<dbReference type="Proteomes" id="UP001239994">
    <property type="component" value="Unassembled WGS sequence"/>
</dbReference>
<dbReference type="InterPro" id="IPR058678">
    <property type="entry name" value="ARM_PUB"/>
</dbReference>
<feature type="compositionally biased region" description="Low complexity" evidence="3">
    <location>
        <begin position="716"/>
        <end position="734"/>
    </location>
</feature>
<dbReference type="PROSITE" id="PS50176">
    <property type="entry name" value="ARM_REPEAT"/>
    <property type="match status" value="1"/>
</dbReference>
<feature type="non-terminal residue" evidence="6">
    <location>
        <position position="918"/>
    </location>
</feature>
<evidence type="ECO:0000313" key="6">
    <source>
        <dbReference type="EMBL" id="KAK1806781.1"/>
    </source>
</evidence>
<dbReference type="InterPro" id="IPR055164">
    <property type="entry name" value="EDR1/CTR1/ARMC3-like_pept-like"/>
</dbReference>
<dbReference type="SMART" id="SM00185">
    <property type="entry name" value="ARM"/>
    <property type="match status" value="11"/>
</dbReference>
<feature type="compositionally biased region" description="Basic and acidic residues" evidence="3">
    <location>
        <begin position="737"/>
        <end position="760"/>
    </location>
</feature>
<dbReference type="InterPro" id="IPR000225">
    <property type="entry name" value="Armadillo"/>
</dbReference>
<evidence type="ECO:0000256" key="2">
    <source>
        <dbReference type="PROSITE-ProRule" id="PRU00259"/>
    </source>
</evidence>
<gene>
    <name evidence="6" type="ORF">P4O66_004808</name>
</gene>
<comment type="caution">
    <text evidence="6">The sequence shown here is derived from an EMBL/GenBank/DDBJ whole genome shotgun (WGS) entry which is preliminary data.</text>
</comment>
<dbReference type="EMBL" id="JAROKS010000001">
    <property type="protein sequence ID" value="KAK1806781.1"/>
    <property type="molecule type" value="Genomic_DNA"/>
</dbReference>
<dbReference type="SUPFAM" id="SSF48371">
    <property type="entry name" value="ARM repeat"/>
    <property type="match status" value="2"/>
</dbReference>
<feature type="domain" description="EDR1/CTR1/ARMC3-like peptidase-like" evidence="4">
    <location>
        <begin position="767"/>
        <end position="904"/>
    </location>
</feature>
<dbReference type="Pfam" id="PF00514">
    <property type="entry name" value="Arm"/>
    <property type="match status" value="2"/>
</dbReference>
<reference evidence="6" key="1">
    <citation type="submission" date="2023-03" db="EMBL/GenBank/DDBJ databases">
        <title>Electrophorus voltai genome.</title>
        <authorList>
            <person name="Bian C."/>
        </authorList>
    </citation>
    <scope>NUCLEOTIDE SEQUENCE</scope>
    <source>
        <strain evidence="6">CB-2022</strain>
        <tissue evidence="6">Muscle</tissue>
    </source>
</reference>
<feature type="region of interest" description="Disordered" evidence="3">
    <location>
        <begin position="692"/>
        <end position="760"/>
    </location>
</feature>
<evidence type="ECO:0008006" key="8">
    <source>
        <dbReference type="Google" id="ProtNLM"/>
    </source>
</evidence>
<dbReference type="Pfam" id="PF25598">
    <property type="entry name" value="ARM_PUB"/>
    <property type="match status" value="1"/>
</dbReference>
<feature type="domain" description="U-box" evidence="5">
    <location>
        <begin position="298"/>
        <end position="558"/>
    </location>
</feature>
<dbReference type="Pfam" id="PF14381">
    <property type="entry name" value="EDR1_CTR1_ARMC3_pept"/>
    <property type="match status" value="1"/>
</dbReference>
<evidence type="ECO:0000259" key="5">
    <source>
        <dbReference type="Pfam" id="PF25598"/>
    </source>
</evidence>
<evidence type="ECO:0000313" key="7">
    <source>
        <dbReference type="Proteomes" id="UP001239994"/>
    </source>
</evidence>
<sequence>LTPAVGTLLLFLDRTGKRAKREPEPLPKDGIDPLTVESKSAATVVLMLRSPEAAVLVRACEAIFRFAEKGRDENRSSLVGLGAVEPLTRLISHEDKTVRKNAFMALGVMASNIDVKRLMKKLNVIPSLISKLSPEEDVVVHEYATLCLVSLSMDFTCKIQIYDHEGLEPLLHLLSSPDPDVQKNSVECICNLVKAGQHRVGVRELNGLHLLLQLLRSEFPMIQQLALHTLESVTTDRDTRAAFRAEQGFNILLEFLTTKEFSDLHAEALAVVSNCLEDVESLQLLQGTGELEKLLHFVMTASMPDVQASAVQAISRLAQRSENRKILHDQDVEKALVDLLAVENDGVRIATCQAVAAVSQLLACKDTFRHLGNTPSPRFKETVAGLCVSDGIRPIVRLLSCEGGAVREAAAHALSSLTDGNQLNAYAVDEAEGAELAVQLLQDGCPGTVQHAAAVLTHMASQGPVRSGILARGAMRVLTELLNSTHDRLLTSATRAVAELACDAEGRAELKNVGGLAPLITLLKSNHTDVRRNACWAVSVCANDEPTATEMCRLGALEVLQEINNSVSRKNKSSELALQRLLDSNLSVKYSLTGRLCSTDITADGFYDLGQAKVGCGVPALEDLAKQAVNQHRAVIVVNGKPLDQYVKTKEAQAAESRPFGVKHASDCPGGLVTMEHFYDCSHSVVTRPALPRPQKDWEAVESAEDRQQDGPTETRSSSVTSSKGSSRTQSKVKGQGRRDDDKQRDEEERKTQQDSRVEKSWTVPYDPAFHSLVREAASTILPLHDQAESYAALAKLVCVAMGGPTDFMKQHDFHWELHISELKFEVQSNIIPIGKVKKGTYYHRALLYKALADRIGVCCSLVRGSYSRAWNEVVLTDTPTDTPTFYPKPKSYIVDLMHNPGSLLKCGTPAAVQYQMI</sequence>
<protein>
    <recommendedName>
        <fullName evidence="8">Armadillo repeat containing 3</fullName>
    </recommendedName>
</protein>
<feature type="repeat" description="ARM" evidence="2">
    <location>
        <begin position="473"/>
        <end position="515"/>
    </location>
</feature>
<dbReference type="InterPro" id="IPR052441">
    <property type="entry name" value="Armadillo-Ser/Thr_Kinase"/>
</dbReference>
<dbReference type="PANTHER" id="PTHR46618">
    <property type="entry name" value="ARMADILLO REPEAT-CONTAINING PROTEIN 3"/>
    <property type="match status" value="1"/>
</dbReference>
<accession>A0AAD8ZX21</accession>
<proteinExistence type="predicted"/>
<dbReference type="InterPro" id="IPR011989">
    <property type="entry name" value="ARM-like"/>
</dbReference>
<dbReference type="AlphaFoldDB" id="A0AAD8ZX21"/>
<organism evidence="6 7">
    <name type="scientific">Electrophorus voltai</name>
    <dbReference type="NCBI Taxonomy" id="2609070"/>
    <lineage>
        <taxon>Eukaryota</taxon>
        <taxon>Metazoa</taxon>
        <taxon>Chordata</taxon>
        <taxon>Craniata</taxon>
        <taxon>Vertebrata</taxon>
        <taxon>Euteleostomi</taxon>
        <taxon>Actinopterygii</taxon>
        <taxon>Neopterygii</taxon>
        <taxon>Teleostei</taxon>
        <taxon>Ostariophysi</taxon>
        <taxon>Gymnotiformes</taxon>
        <taxon>Gymnotoidei</taxon>
        <taxon>Gymnotidae</taxon>
        <taxon>Electrophorus</taxon>
    </lineage>
</organism>
<feature type="compositionally biased region" description="Basic and acidic residues" evidence="3">
    <location>
        <begin position="694"/>
        <end position="709"/>
    </location>
</feature>
<keyword evidence="1" id="KW-0677">Repeat</keyword>
<keyword evidence="7" id="KW-1185">Reference proteome</keyword>
<dbReference type="Gene3D" id="1.25.10.10">
    <property type="entry name" value="Leucine-rich Repeat Variant"/>
    <property type="match status" value="3"/>
</dbReference>
<dbReference type="InterPro" id="IPR016024">
    <property type="entry name" value="ARM-type_fold"/>
</dbReference>